<name>A0A7C5DE59_9CHLB</name>
<dbReference type="EMBL" id="DRSQ01000123">
    <property type="protein sequence ID" value="HHE32156.1"/>
    <property type="molecule type" value="Genomic_DNA"/>
</dbReference>
<evidence type="ECO:0000259" key="3">
    <source>
        <dbReference type="PROSITE" id="PS50110"/>
    </source>
</evidence>
<comment type="caution">
    <text evidence="4">The sequence shown here is derived from an EMBL/GenBank/DDBJ whole genome shotgun (WGS) entry which is preliminary data.</text>
</comment>
<keyword evidence="1 2" id="KW-0597">Phosphoprotein</keyword>
<evidence type="ECO:0000256" key="1">
    <source>
        <dbReference type="ARBA" id="ARBA00022553"/>
    </source>
</evidence>
<dbReference type="GO" id="GO:0000160">
    <property type="term" value="P:phosphorelay signal transduction system"/>
    <property type="evidence" value="ECO:0007669"/>
    <property type="project" value="InterPro"/>
</dbReference>
<accession>A0A7C5DE59</accession>
<dbReference type="InterPro" id="IPR050595">
    <property type="entry name" value="Bact_response_regulator"/>
</dbReference>
<dbReference type="PROSITE" id="PS50110">
    <property type="entry name" value="RESPONSE_REGULATORY"/>
    <property type="match status" value="1"/>
</dbReference>
<dbReference type="Proteomes" id="UP000886058">
    <property type="component" value="Unassembled WGS sequence"/>
</dbReference>
<sequence>MKILVIDDDPSVRKFIATTLKNESHTVTEAENGVEGLKKFQEERDINIIITDLIMPDKEGLETIIEIRKINPSIKILAISGGGKVGPENFLLLADAVGANATLKKPFSGQELLMCLKLLE</sequence>
<protein>
    <submittedName>
        <fullName evidence="4">Response regulator</fullName>
    </submittedName>
</protein>
<dbReference type="AlphaFoldDB" id="A0A7C5DE59"/>
<dbReference type="InterPro" id="IPR001789">
    <property type="entry name" value="Sig_transdc_resp-reg_receiver"/>
</dbReference>
<proteinExistence type="predicted"/>
<dbReference type="SMART" id="SM00448">
    <property type="entry name" value="REC"/>
    <property type="match status" value="1"/>
</dbReference>
<gene>
    <name evidence="4" type="ORF">ENL07_05880</name>
</gene>
<organism evidence="4">
    <name type="scientific">Chlorobaculum parvum</name>
    <dbReference type="NCBI Taxonomy" id="274539"/>
    <lineage>
        <taxon>Bacteria</taxon>
        <taxon>Pseudomonadati</taxon>
        <taxon>Chlorobiota</taxon>
        <taxon>Chlorobiia</taxon>
        <taxon>Chlorobiales</taxon>
        <taxon>Chlorobiaceae</taxon>
        <taxon>Chlorobaculum</taxon>
    </lineage>
</organism>
<dbReference type="Pfam" id="PF00072">
    <property type="entry name" value="Response_reg"/>
    <property type="match status" value="1"/>
</dbReference>
<evidence type="ECO:0000256" key="2">
    <source>
        <dbReference type="PROSITE-ProRule" id="PRU00169"/>
    </source>
</evidence>
<evidence type="ECO:0000313" key="4">
    <source>
        <dbReference type="EMBL" id="HHE32156.1"/>
    </source>
</evidence>
<dbReference type="InterPro" id="IPR011006">
    <property type="entry name" value="CheY-like_superfamily"/>
</dbReference>
<dbReference type="PANTHER" id="PTHR44591:SF23">
    <property type="entry name" value="CHEY SUBFAMILY"/>
    <property type="match status" value="1"/>
</dbReference>
<dbReference type="SUPFAM" id="SSF52172">
    <property type="entry name" value="CheY-like"/>
    <property type="match status" value="1"/>
</dbReference>
<dbReference type="Gene3D" id="3.40.50.2300">
    <property type="match status" value="1"/>
</dbReference>
<reference evidence="4" key="1">
    <citation type="journal article" date="2020" name="mSystems">
        <title>Genome- and Community-Level Interaction Insights into Carbon Utilization and Element Cycling Functions of Hydrothermarchaeota in Hydrothermal Sediment.</title>
        <authorList>
            <person name="Zhou Z."/>
            <person name="Liu Y."/>
            <person name="Xu W."/>
            <person name="Pan J."/>
            <person name="Luo Z.H."/>
            <person name="Li M."/>
        </authorList>
    </citation>
    <scope>NUCLEOTIDE SEQUENCE [LARGE SCALE GENOMIC DNA]</scope>
    <source>
        <strain evidence="4">HyVt-633</strain>
    </source>
</reference>
<feature type="modified residue" description="4-aspartylphosphate" evidence="2">
    <location>
        <position position="52"/>
    </location>
</feature>
<dbReference type="PANTHER" id="PTHR44591">
    <property type="entry name" value="STRESS RESPONSE REGULATOR PROTEIN 1"/>
    <property type="match status" value="1"/>
</dbReference>
<feature type="domain" description="Response regulatory" evidence="3">
    <location>
        <begin position="2"/>
        <end position="120"/>
    </location>
</feature>